<evidence type="ECO:0000313" key="2">
    <source>
        <dbReference type="EMBL" id="GGY40490.1"/>
    </source>
</evidence>
<name>A0ABQ3A8L5_9ACTN</name>
<dbReference type="EMBL" id="BMUU01000006">
    <property type="protein sequence ID" value="GGY40490.1"/>
    <property type="molecule type" value="Genomic_DNA"/>
</dbReference>
<comment type="caution">
    <text evidence="2">The sequence shown here is derived from an EMBL/GenBank/DDBJ whole genome shotgun (WGS) entry which is preliminary data.</text>
</comment>
<proteinExistence type="predicted"/>
<dbReference type="Proteomes" id="UP000600946">
    <property type="component" value="Unassembled WGS sequence"/>
</dbReference>
<keyword evidence="3" id="KW-1185">Reference proteome</keyword>
<organism evidence="2 3">
    <name type="scientific">Streptomyces xanthochromogenes</name>
    <dbReference type="NCBI Taxonomy" id="67384"/>
    <lineage>
        <taxon>Bacteria</taxon>
        <taxon>Bacillati</taxon>
        <taxon>Actinomycetota</taxon>
        <taxon>Actinomycetes</taxon>
        <taxon>Kitasatosporales</taxon>
        <taxon>Streptomycetaceae</taxon>
        <taxon>Streptomyces</taxon>
    </lineage>
</organism>
<accession>A0ABQ3A8L5</accession>
<reference evidence="3" key="1">
    <citation type="journal article" date="2019" name="Int. J. Syst. Evol. Microbiol.">
        <title>The Global Catalogue of Microorganisms (GCM) 10K type strain sequencing project: providing services to taxonomists for standard genome sequencing and annotation.</title>
        <authorList>
            <consortium name="The Broad Institute Genomics Platform"/>
            <consortium name="The Broad Institute Genome Sequencing Center for Infectious Disease"/>
            <person name="Wu L."/>
            <person name="Ma J."/>
        </authorList>
    </citation>
    <scope>NUCLEOTIDE SEQUENCE [LARGE SCALE GENOMIC DNA]</scope>
    <source>
        <strain evidence="3">JCM 4594</strain>
    </source>
</reference>
<sequence length="82" mass="9391">MIGEQWGSWEPMFKHRRVRLVCVLLLGWTMLTAVERWAEQKPWPAAMVNGLLWSCVVAGTWWFAEVTQGRASGTVRSSETPE</sequence>
<gene>
    <name evidence="2" type="ORF">GCM10010326_38120</name>
</gene>
<feature type="transmembrane region" description="Helical" evidence="1">
    <location>
        <begin position="46"/>
        <end position="64"/>
    </location>
</feature>
<evidence type="ECO:0000256" key="1">
    <source>
        <dbReference type="SAM" id="Phobius"/>
    </source>
</evidence>
<keyword evidence="1" id="KW-0812">Transmembrane</keyword>
<keyword evidence="1" id="KW-0472">Membrane</keyword>
<keyword evidence="1" id="KW-1133">Transmembrane helix</keyword>
<protein>
    <submittedName>
        <fullName evidence="2">Uncharacterized protein</fullName>
    </submittedName>
</protein>
<evidence type="ECO:0000313" key="3">
    <source>
        <dbReference type="Proteomes" id="UP000600946"/>
    </source>
</evidence>